<name>A0AA39F9J5_9HYME</name>
<dbReference type="GO" id="GO:0035269">
    <property type="term" value="P:protein O-linked glycosylation via mannose"/>
    <property type="evidence" value="ECO:0007669"/>
    <property type="project" value="TreeGrafter"/>
</dbReference>
<dbReference type="GO" id="GO:0015020">
    <property type="term" value="F:glucuronosyltransferase activity"/>
    <property type="evidence" value="ECO:0007669"/>
    <property type="project" value="TreeGrafter"/>
</dbReference>
<keyword evidence="5" id="KW-0735">Signal-anchor</keyword>
<dbReference type="FunFam" id="3.90.550.10:FF:000016">
    <property type="entry name" value="LARGE xylosyl- and glucuronyltransferase 2"/>
    <property type="match status" value="1"/>
</dbReference>
<evidence type="ECO:0000256" key="3">
    <source>
        <dbReference type="ARBA" id="ARBA00022679"/>
    </source>
</evidence>
<dbReference type="FunFam" id="3.90.550.10:FF:000229">
    <property type="entry name" value="Glycosyltransferase-like protein LARGE"/>
    <property type="match status" value="1"/>
</dbReference>
<dbReference type="AlphaFoldDB" id="A0AA39F9J5"/>
<dbReference type="GO" id="GO:0000139">
    <property type="term" value="C:Golgi membrane"/>
    <property type="evidence" value="ECO:0007669"/>
    <property type="project" value="UniProtKB-SubCell"/>
</dbReference>
<comment type="caution">
    <text evidence="11">The sequence shown here is derived from an EMBL/GenBank/DDBJ whole genome shotgun (WGS) entry which is preliminary data.</text>
</comment>
<gene>
    <name evidence="11" type="ORF">PV328_003973</name>
</gene>
<organism evidence="11 12">
    <name type="scientific">Microctonus aethiopoides</name>
    <dbReference type="NCBI Taxonomy" id="144406"/>
    <lineage>
        <taxon>Eukaryota</taxon>
        <taxon>Metazoa</taxon>
        <taxon>Ecdysozoa</taxon>
        <taxon>Arthropoda</taxon>
        <taxon>Hexapoda</taxon>
        <taxon>Insecta</taxon>
        <taxon>Pterygota</taxon>
        <taxon>Neoptera</taxon>
        <taxon>Endopterygota</taxon>
        <taxon>Hymenoptera</taxon>
        <taxon>Apocrita</taxon>
        <taxon>Ichneumonoidea</taxon>
        <taxon>Braconidae</taxon>
        <taxon>Euphorinae</taxon>
        <taxon>Microctonus</taxon>
    </lineage>
</organism>
<keyword evidence="2" id="KW-0328">Glycosyltransferase</keyword>
<evidence type="ECO:0000256" key="6">
    <source>
        <dbReference type="ARBA" id="ARBA00022989"/>
    </source>
</evidence>
<dbReference type="SUPFAM" id="SSF53448">
    <property type="entry name" value="Nucleotide-diphospho-sugar transferases"/>
    <property type="match status" value="2"/>
</dbReference>
<dbReference type="Pfam" id="PF13896">
    <property type="entry name" value="Glyco_transf_49"/>
    <property type="match status" value="2"/>
</dbReference>
<keyword evidence="9" id="KW-0325">Glycoprotein</keyword>
<feature type="transmembrane region" description="Helical" evidence="10">
    <location>
        <begin position="34"/>
        <end position="55"/>
    </location>
</feature>
<dbReference type="InterPro" id="IPR029044">
    <property type="entry name" value="Nucleotide-diphossugar_trans"/>
</dbReference>
<evidence type="ECO:0000313" key="12">
    <source>
        <dbReference type="Proteomes" id="UP001168990"/>
    </source>
</evidence>
<dbReference type="EMBL" id="JAQQBS010001422">
    <property type="protein sequence ID" value="KAK0165464.1"/>
    <property type="molecule type" value="Genomic_DNA"/>
</dbReference>
<evidence type="ECO:0000256" key="4">
    <source>
        <dbReference type="ARBA" id="ARBA00022692"/>
    </source>
</evidence>
<evidence type="ECO:0000256" key="10">
    <source>
        <dbReference type="SAM" id="Phobius"/>
    </source>
</evidence>
<dbReference type="PANTHER" id="PTHR12270">
    <property type="entry name" value="GLYCOSYLTRANSFERASE-RELATED"/>
    <property type="match status" value="1"/>
</dbReference>
<proteinExistence type="predicted"/>
<accession>A0AA39F9J5</accession>
<dbReference type="Proteomes" id="UP001168990">
    <property type="component" value="Unassembled WGS sequence"/>
</dbReference>
<evidence type="ECO:0000256" key="9">
    <source>
        <dbReference type="ARBA" id="ARBA00023180"/>
    </source>
</evidence>
<evidence type="ECO:0000256" key="1">
    <source>
        <dbReference type="ARBA" id="ARBA00004323"/>
    </source>
</evidence>
<keyword evidence="12" id="KW-1185">Reference proteome</keyword>
<comment type="subcellular location">
    <subcellularLocation>
        <location evidence="1">Golgi apparatus membrane</location>
        <topology evidence="1">Single-pass type II membrane protein</topology>
    </subcellularLocation>
</comment>
<protein>
    <submittedName>
        <fullName evidence="11">Uncharacterized protein</fullName>
    </submittedName>
</protein>
<evidence type="ECO:0000313" key="11">
    <source>
        <dbReference type="EMBL" id="KAK0165464.1"/>
    </source>
</evidence>
<evidence type="ECO:0000256" key="7">
    <source>
        <dbReference type="ARBA" id="ARBA00023034"/>
    </source>
</evidence>
<dbReference type="InterPro" id="IPR002495">
    <property type="entry name" value="Glyco_trans_8"/>
</dbReference>
<evidence type="ECO:0000256" key="8">
    <source>
        <dbReference type="ARBA" id="ARBA00023136"/>
    </source>
</evidence>
<evidence type="ECO:0000256" key="5">
    <source>
        <dbReference type="ARBA" id="ARBA00022968"/>
    </source>
</evidence>
<keyword evidence="7" id="KW-0333">Golgi apparatus</keyword>
<reference evidence="11" key="1">
    <citation type="journal article" date="2023" name="bioRxiv">
        <title>Scaffold-level genome assemblies of two parasitoid biocontrol wasps reveal the parthenogenesis mechanism and an associated novel virus.</title>
        <authorList>
            <person name="Inwood S."/>
            <person name="Skelly J."/>
            <person name="Guhlin J."/>
            <person name="Harrop T."/>
            <person name="Goldson S."/>
            <person name="Dearden P."/>
        </authorList>
    </citation>
    <scope>NUCLEOTIDE SEQUENCE</scope>
    <source>
        <strain evidence="11">Irish</strain>
        <tissue evidence="11">Whole body</tissue>
    </source>
</reference>
<dbReference type="Gene3D" id="3.90.550.10">
    <property type="entry name" value="Spore Coat Polysaccharide Biosynthesis Protein SpsA, Chain A"/>
    <property type="match status" value="2"/>
</dbReference>
<keyword evidence="4 10" id="KW-0812">Transmembrane</keyword>
<keyword evidence="6 10" id="KW-1133">Transmembrane helix</keyword>
<sequence length="711" mass="83164">MVNNNIYPTTNNSFRLSHLIIRLKYDWCLGMARPWLRCFLVLFFISSLIFIYASLNVSSVEIKSTNTLTSMITPKFGITNKLTFNVQDNSLKYSNYQEKCSIIHIAMVCSGYNSTRSLITVVKSILFYRSKPLHFHFIIDQIANRTLKVLFDTWNLPQVNVSFYSDNIWIPKVSWIPNKHYSGVYGLLKLILPEILTDINRVLVLDTDVTVLTDLTNLWNNFDDFNNYKMLGLVENQSDWYKKILGNGISPWPAIGNGFNTGVILMDLKRLRERNFFNLWMKTCENVLKEYYEVSLADQDIINAVIKDDPSIVFTLDCTWNVQLSDRTMSDQCYNNAKQIQILHWNSPRKQDVLNKHVKDFNRMHRVFLEMDGNLLRRPIFGCETVENISLAYENDVCQNFTKGSTLIYRTHLFLREYQYNPYLNTDIGLVTQCSADRIQLLDELSKRWPGTISIAVYLTDAEVQSFIDFIQSSDALRNRKNIAYHIVYKDGEFYPINYLRNIAISQISTPYIFQLDIDFLPQIDLYEKLMGYIVKLNITQSDKKAVIVPAFETQRYRFTFPATKDELLKYLNSGILYTFRYHVWAKGHASTNYSFWKTANEPYEISWEPDFEPYIIVPKISPLYDERFIGFGWNKVSYITHLTALGYKYIVLPDAFIIHRPHAPSLDIGKFRTDVKYRRCLKKLKDKFVGELIAKYGDDALSRIKKITKE</sequence>
<keyword evidence="3" id="KW-0808">Transferase</keyword>
<keyword evidence="8 10" id="KW-0472">Membrane</keyword>
<reference evidence="11" key="2">
    <citation type="submission" date="2023-03" db="EMBL/GenBank/DDBJ databases">
        <authorList>
            <person name="Inwood S.N."/>
            <person name="Skelly J.G."/>
            <person name="Guhlin J."/>
            <person name="Harrop T.W.R."/>
            <person name="Goldson S.G."/>
            <person name="Dearden P.K."/>
        </authorList>
    </citation>
    <scope>NUCLEOTIDE SEQUENCE</scope>
    <source>
        <strain evidence="11">Irish</strain>
        <tissue evidence="11">Whole body</tissue>
    </source>
</reference>
<evidence type="ECO:0000256" key="2">
    <source>
        <dbReference type="ARBA" id="ARBA00022676"/>
    </source>
</evidence>
<dbReference type="Pfam" id="PF01501">
    <property type="entry name" value="Glyco_transf_8"/>
    <property type="match status" value="1"/>
</dbReference>
<dbReference type="GO" id="GO:0042285">
    <property type="term" value="F:xylosyltransferase activity"/>
    <property type="evidence" value="ECO:0007669"/>
    <property type="project" value="UniProtKB-ARBA"/>
</dbReference>
<dbReference type="InterPro" id="IPR051292">
    <property type="entry name" value="Xyl/GlcA_transferase"/>
</dbReference>
<dbReference type="PANTHER" id="PTHR12270:SF25">
    <property type="entry name" value="GLYCOSYLTRANSFERASE-LIKE PROTEIN LARGE"/>
    <property type="match status" value="1"/>
</dbReference>